<evidence type="ECO:0000256" key="1">
    <source>
        <dbReference type="SAM" id="MobiDB-lite"/>
    </source>
</evidence>
<comment type="caution">
    <text evidence="2">The sequence shown here is derived from an EMBL/GenBank/DDBJ whole genome shotgun (WGS) entry which is preliminary data.</text>
</comment>
<feature type="compositionally biased region" description="Pro residues" evidence="1">
    <location>
        <begin position="127"/>
        <end position="140"/>
    </location>
</feature>
<feature type="region of interest" description="Disordered" evidence="1">
    <location>
        <begin position="174"/>
        <end position="310"/>
    </location>
</feature>
<feature type="compositionally biased region" description="Pro residues" evidence="1">
    <location>
        <begin position="211"/>
        <end position="221"/>
    </location>
</feature>
<feature type="compositionally biased region" description="Low complexity" evidence="1">
    <location>
        <begin position="201"/>
        <end position="210"/>
    </location>
</feature>
<gene>
    <name evidence="2" type="ORF">J4709_36115</name>
</gene>
<evidence type="ECO:0000313" key="3">
    <source>
        <dbReference type="Proteomes" id="UP000680206"/>
    </source>
</evidence>
<feature type="compositionally biased region" description="Basic and acidic residues" evidence="1">
    <location>
        <begin position="232"/>
        <end position="264"/>
    </location>
</feature>
<sequence length="310" mass="31608">MTERSPGAPDPVGPSNSGGTREPGSRPPAPAVTLLADLGAVRRTDAIIDALAARRAAASTARPATERPAADRPGTERPAVGRGAGERARAADDGDEAAADPAVRLLRALIADVDDQDAGRDAAGPAEPGPRTPPTAPGPGPRRRGPRTIVALGVAGAVLASTGVAAAGSGITERAAASPPAGTGVSGPAEPHAKDTAEGTRPVPRTASPAPASPPSAPAPDRPAAKAPAAEDPGRQDYDRIKRHLEHLLRTPDRPRRSAPKRPDTSPAVPAIRPVLPAPPSDGDPRRTIEDIRKRAERRLAQYENPGTEP</sequence>
<dbReference type="Proteomes" id="UP000680206">
    <property type="component" value="Unassembled WGS sequence"/>
</dbReference>
<feature type="region of interest" description="Disordered" evidence="1">
    <location>
        <begin position="110"/>
        <end position="149"/>
    </location>
</feature>
<reference evidence="2 3" key="1">
    <citation type="submission" date="2021-03" db="EMBL/GenBank/DDBJ databases">
        <title>Actinomadura violae sp. nov., isolated from lichen in Thailand.</title>
        <authorList>
            <person name="Kanchanasin P."/>
            <person name="Saeng-In P."/>
            <person name="Phongsopitanun W."/>
            <person name="Yuki M."/>
            <person name="Kudo T."/>
            <person name="Ohkuma M."/>
            <person name="Tanasupawat S."/>
        </authorList>
    </citation>
    <scope>NUCLEOTIDE SEQUENCE [LARGE SCALE GENOMIC DNA]</scope>
    <source>
        <strain evidence="2 3">LCR2-06</strain>
    </source>
</reference>
<feature type="compositionally biased region" description="Basic and acidic residues" evidence="1">
    <location>
        <begin position="64"/>
        <end position="75"/>
    </location>
</feature>
<evidence type="ECO:0000313" key="2">
    <source>
        <dbReference type="EMBL" id="MBO2463010.1"/>
    </source>
</evidence>
<organism evidence="2 3">
    <name type="scientific">Actinomadura violacea</name>
    <dbReference type="NCBI Taxonomy" id="2819934"/>
    <lineage>
        <taxon>Bacteria</taxon>
        <taxon>Bacillati</taxon>
        <taxon>Actinomycetota</taxon>
        <taxon>Actinomycetes</taxon>
        <taxon>Streptosporangiales</taxon>
        <taxon>Thermomonosporaceae</taxon>
        <taxon>Actinomadura</taxon>
    </lineage>
</organism>
<feature type="compositionally biased region" description="Basic and acidic residues" evidence="1">
    <location>
        <begin position="283"/>
        <end position="301"/>
    </location>
</feature>
<proteinExistence type="predicted"/>
<feature type="region of interest" description="Disordered" evidence="1">
    <location>
        <begin position="53"/>
        <end position="98"/>
    </location>
</feature>
<feature type="compositionally biased region" description="Low complexity" evidence="1">
    <location>
        <begin position="53"/>
        <end position="63"/>
    </location>
</feature>
<dbReference type="EMBL" id="JAGEPF010000024">
    <property type="protein sequence ID" value="MBO2463010.1"/>
    <property type="molecule type" value="Genomic_DNA"/>
</dbReference>
<keyword evidence="3" id="KW-1185">Reference proteome</keyword>
<protein>
    <submittedName>
        <fullName evidence="2">Uncharacterized protein</fullName>
    </submittedName>
</protein>
<feature type="region of interest" description="Disordered" evidence="1">
    <location>
        <begin position="1"/>
        <end position="31"/>
    </location>
</feature>
<dbReference type="RefSeq" id="WP_208247755.1">
    <property type="nucleotide sequence ID" value="NZ_JAGEPF010000024.1"/>
</dbReference>
<accession>A0ABS3S1X5</accession>
<name>A0ABS3S1X5_9ACTN</name>